<dbReference type="GO" id="GO:0006310">
    <property type="term" value="P:DNA recombination"/>
    <property type="evidence" value="ECO:0007669"/>
    <property type="project" value="UniProtKB-KW"/>
</dbReference>
<dbReference type="CDD" id="cd00397">
    <property type="entry name" value="DNA_BRE_C"/>
    <property type="match status" value="1"/>
</dbReference>
<feature type="domain" description="Core-binding (CB)" evidence="6">
    <location>
        <begin position="43"/>
        <end position="129"/>
    </location>
</feature>
<dbReference type="Proteomes" id="UP000276587">
    <property type="component" value="Unassembled WGS sequence"/>
</dbReference>
<evidence type="ECO:0000256" key="3">
    <source>
        <dbReference type="ARBA" id="ARBA00023172"/>
    </source>
</evidence>
<evidence type="ECO:0000313" key="8">
    <source>
        <dbReference type="Proteomes" id="UP000276587"/>
    </source>
</evidence>
<evidence type="ECO:0000256" key="1">
    <source>
        <dbReference type="ARBA" id="ARBA00022908"/>
    </source>
</evidence>
<dbReference type="PROSITE" id="PS51900">
    <property type="entry name" value="CB"/>
    <property type="match status" value="1"/>
</dbReference>
<dbReference type="Gene3D" id="1.10.150.130">
    <property type="match status" value="1"/>
</dbReference>
<dbReference type="InterPro" id="IPR011010">
    <property type="entry name" value="DNA_brk_join_enz"/>
</dbReference>
<protein>
    <recommendedName>
        <fullName evidence="9">Tyr recombinase domain-containing protein</fullName>
    </recommendedName>
</protein>
<dbReference type="InterPro" id="IPR044068">
    <property type="entry name" value="CB"/>
</dbReference>
<sequence>MKQLMLRGYGCDAMKIKFVKDIAWSGGPLNTYAVLEDGPITEESIVPAPSLYLIHLAQDGQLPNSIRSCAYDLRSFFEALRVHEQDWRRLTDLDMSGYLYGHLKTTKSCTDKTIERHISTIKAFYAYAWQIGMLDAPASFTYLYLSTEQKVQGDGKKKVNFDLYSKYIQKDILSSLLGNIKAKSPFEKERDELVLHLGYYCGLRCAEVTDPRNLQTADLRRRIALAEQSGDKTITLPIIGKGDKLRQVDCPPKALKKIKAFLEGRRRTEKIADGSLICSRNGASLFEGHASNIFKSARVLASTKIESVISELHAKDPHLHFVTKPNFLKLTFHALRHTYATNLVDFCYKHGYDPWQYVPEQMGHEDEATTKDYVVFDGKLHRREKIRQALNDDLAD</sequence>
<dbReference type="InterPro" id="IPR010998">
    <property type="entry name" value="Integrase_recombinase_N"/>
</dbReference>
<dbReference type="InterPro" id="IPR013762">
    <property type="entry name" value="Integrase-like_cat_sf"/>
</dbReference>
<dbReference type="GO" id="GO:0003677">
    <property type="term" value="F:DNA binding"/>
    <property type="evidence" value="ECO:0007669"/>
    <property type="project" value="UniProtKB-UniRule"/>
</dbReference>
<feature type="domain" description="Tyr recombinase" evidence="5">
    <location>
        <begin position="163"/>
        <end position="391"/>
    </location>
</feature>
<dbReference type="EMBL" id="RBQF01000349">
    <property type="protein sequence ID" value="RMP02335.1"/>
    <property type="molecule type" value="Genomic_DNA"/>
</dbReference>
<evidence type="ECO:0008006" key="9">
    <source>
        <dbReference type="Google" id="ProtNLM"/>
    </source>
</evidence>
<keyword evidence="3" id="KW-0233">DNA recombination</keyword>
<dbReference type="PROSITE" id="PS51898">
    <property type="entry name" value="TYR_RECOMBINASE"/>
    <property type="match status" value="1"/>
</dbReference>
<reference evidence="7 8" key="1">
    <citation type="submission" date="2018-08" db="EMBL/GenBank/DDBJ databases">
        <title>Recombination of ecologically and evolutionarily significant loci maintains genetic cohesion in the Pseudomonas syringae species complex.</title>
        <authorList>
            <person name="Dillon M."/>
            <person name="Thakur S."/>
            <person name="Almeida R.N.D."/>
            <person name="Weir B.S."/>
            <person name="Guttman D.S."/>
        </authorList>
    </citation>
    <scope>NUCLEOTIDE SEQUENCE [LARGE SCALE GENOMIC DNA]</scope>
    <source>
        <strain evidence="7 8">ICMP 3555</strain>
    </source>
</reference>
<dbReference type="PANTHER" id="PTHR30349:SF86">
    <property type="entry name" value="INTEGRASE_RECOMBINASE AQ_AA09-RELATED"/>
    <property type="match status" value="1"/>
</dbReference>
<dbReference type="Pfam" id="PF02899">
    <property type="entry name" value="Phage_int_SAM_1"/>
    <property type="match status" value="1"/>
</dbReference>
<keyword evidence="1" id="KW-0229">DNA integration</keyword>
<evidence type="ECO:0000256" key="4">
    <source>
        <dbReference type="PROSITE-ProRule" id="PRU01248"/>
    </source>
</evidence>
<dbReference type="SUPFAM" id="SSF56349">
    <property type="entry name" value="DNA breaking-rejoining enzymes"/>
    <property type="match status" value="1"/>
</dbReference>
<evidence type="ECO:0000313" key="7">
    <source>
        <dbReference type="EMBL" id="RMP02335.1"/>
    </source>
</evidence>
<dbReference type="PANTHER" id="PTHR30349">
    <property type="entry name" value="PHAGE INTEGRASE-RELATED"/>
    <property type="match status" value="1"/>
</dbReference>
<comment type="caution">
    <text evidence="7">The sequence shown here is derived from an EMBL/GenBank/DDBJ whole genome shotgun (WGS) entry which is preliminary data.</text>
</comment>
<dbReference type="InterPro" id="IPR004107">
    <property type="entry name" value="Integrase_SAM-like_N"/>
</dbReference>
<evidence type="ECO:0000256" key="2">
    <source>
        <dbReference type="ARBA" id="ARBA00023125"/>
    </source>
</evidence>
<dbReference type="SUPFAM" id="SSF47823">
    <property type="entry name" value="lambda integrase-like, N-terminal domain"/>
    <property type="match status" value="1"/>
</dbReference>
<dbReference type="GO" id="GO:0015074">
    <property type="term" value="P:DNA integration"/>
    <property type="evidence" value="ECO:0007669"/>
    <property type="project" value="UniProtKB-KW"/>
</dbReference>
<dbReference type="InterPro" id="IPR050090">
    <property type="entry name" value="Tyrosine_recombinase_XerCD"/>
</dbReference>
<dbReference type="AlphaFoldDB" id="A0A3M3WN73"/>
<dbReference type="Gene3D" id="1.10.443.10">
    <property type="entry name" value="Intergrase catalytic core"/>
    <property type="match status" value="1"/>
</dbReference>
<organism evidence="7 8">
    <name type="scientific">Pseudomonas marginalis pv. marginalis</name>
    <dbReference type="NCBI Taxonomy" id="97473"/>
    <lineage>
        <taxon>Bacteria</taxon>
        <taxon>Pseudomonadati</taxon>
        <taxon>Pseudomonadota</taxon>
        <taxon>Gammaproteobacteria</taxon>
        <taxon>Pseudomonadales</taxon>
        <taxon>Pseudomonadaceae</taxon>
        <taxon>Pseudomonas</taxon>
    </lineage>
</organism>
<proteinExistence type="predicted"/>
<evidence type="ECO:0000259" key="6">
    <source>
        <dbReference type="PROSITE" id="PS51900"/>
    </source>
</evidence>
<dbReference type="Pfam" id="PF00589">
    <property type="entry name" value="Phage_integrase"/>
    <property type="match status" value="1"/>
</dbReference>
<accession>A0A3M3WN73</accession>
<keyword evidence="2 4" id="KW-0238">DNA-binding</keyword>
<keyword evidence="8" id="KW-1185">Reference proteome</keyword>
<dbReference type="InterPro" id="IPR002104">
    <property type="entry name" value="Integrase_catalytic"/>
</dbReference>
<gene>
    <name evidence="7" type="ORF">ALQ29_04472</name>
</gene>
<name>A0A3M3WN73_PSEMA</name>
<evidence type="ECO:0000259" key="5">
    <source>
        <dbReference type="PROSITE" id="PS51898"/>
    </source>
</evidence>